<evidence type="ECO:0000256" key="1">
    <source>
        <dbReference type="SAM" id="SignalP"/>
    </source>
</evidence>
<proteinExistence type="predicted"/>
<sequence>MRIKPLGTLSLSFMLLLVCCSATAQVVLHFDNRVGTQSLTNSQGAHKTTANEPFTVTLLQYYISNIELTKANGDKYIIPKKESCFLVKQHLDSSKSLAINLPEGLYTTISFLVGVDSLTSTLPIEERTGVLDPGRDMAASESMYWTWNSGYIFFKLEGSSPAIPADKTGFREFEYHIGGYGGYNTPTLNNIRRISLPLPSNAPLRVRNHQKAVVHIRFNVQQLLDRIDLKKHHHIMLTPESARIADNYAAAFSYGGTDYPNK</sequence>
<keyword evidence="4" id="KW-1185">Reference proteome</keyword>
<dbReference type="OrthoDB" id="1422031at2"/>
<organism evidence="3 4">
    <name type="scientific">Paraflavitalea soli</name>
    <dbReference type="NCBI Taxonomy" id="2315862"/>
    <lineage>
        <taxon>Bacteria</taxon>
        <taxon>Pseudomonadati</taxon>
        <taxon>Bacteroidota</taxon>
        <taxon>Chitinophagia</taxon>
        <taxon>Chitinophagales</taxon>
        <taxon>Chitinophagaceae</taxon>
        <taxon>Paraflavitalea</taxon>
    </lineage>
</organism>
<dbReference type="InterPro" id="IPR046863">
    <property type="entry name" value="MbnP-like_dom"/>
</dbReference>
<protein>
    <recommendedName>
        <fullName evidence="2">Copper-binding protein MbnP-like domain-containing protein</fullName>
    </recommendedName>
</protein>
<feature type="signal peptide" evidence="1">
    <location>
        <begin position="1"/>
        <end position="24"/>
    </location>
</feature>
<dbReference type="Proteomes" id="UP000263900">
    <property type="component" value="Chromosome"/>
</dbReference>
<evidence type="ECO:0000259" key="2">
    <source>
        <dbReference type="Pfam" id="PF20243"/>
    </source>
</evidence>
<dbReference type="RefSeq" id="WP_119048486.1">
    <property type="nucleotide sequence ID" value="NZ_CP032157.1"/>
</dbReference>
<dbReference type="KEGG" id="pseg:D3H65_01070"/>
<accession>A0A3B7ME84</accession>
<evidence type="ECO:0000313" key="3">
    <source>
        <dbReference type="EMBL" id="AXY72648.1"/>
    </source>
</evidence>
<dbReference type="AlphaFoldDB" id="A0A3B7ME84"/>
<dbReference type="EMBL" id="CP032157">
    <property type="protein sequence ID" value="AXY72648.1"/>
    <property type="molecule type" value="Genomic_DNA"/>
</dbReference>
<feature type="chain" id="PRO_5017613148" description="Copper-binding protein MbnP-like domain-containing protein" evidence="1">
    <location>
        <begin position="25"/>
        <end position="262"/>
    </location>
</feature>
<reference evidence="3 4" key="1">
    <citation type="submission" date="2018-09" db="EMBL/GenBank/DDBJ databases">
        <title>Genome sequencing of strain 6GH32-13.</title>
        <authorList>
            <person name="Weon H.-Y."/>
            <person name="Heo J."/>
            <person name="Kwon S.-W."/>
        </authorList>
    </citation>
    <scope>NUCLEOTIDE SEQUENCE [LARGE SCALE GENOMIC DNA]</scope>
    <source>
        <strain evidence="3 4">5GH32-13</strain>
    </source>
</reference>
<dbReference type="Pfam" id="PF20243">
    <property type="entry name" value="MbnP"/>
    <property type="match status" value="1"/>
</dbReference>
<evidence type="ECO:0000313" key="4">
    <source>
        <dbReference type="Proteomes" id="UP000263900"/>
    </source>
</evidence>
<gene>
    <name evidence="3" type="ORF">D3H65_01070</name>
</gene>
<feature type="domain" description="Copper-binding protein MbnP-like" evidence="2">
    <location>
        <begin position="24"/>
        <end position="234"/>
    </location>
</feature>
<keyword evidence="1" id="KW-0732">Signal</keyword>
<name>A0A3B7ME84_9BACT</name>